<keyword evidence="2" id="KW-1185">Reference proteome</keyword>
<accession>A0ACC0GPB8</accession>
<comment type="caution">
    <text evidence="1">The sequence shown here is derived from an EMBL/GenBank/DDBJ whole genome shotgun (WGS) entry which is preliminary data.</text>
</comment>
<evidence type="ECO:0000313" key="2">
    <source>
        <dbReference type="Proteomes" id="UP001060215"/>
    </source>
</evidence>
<protein>
    <submittedName>
        <fullName evidence="1">Uncharacterized protein</fullName>
    </submittedName>
</protein>
<dbReference type="EMBL" id="CM045766">
    <property type="protein sequence ID" value="KAI8002438.1"/>
    <property type="molecule type" value="Genomic_DNA"/>
</dbReference>
<proteinExistence type="predicted"/>
<reference evidence="1 2" key="1">
    <citation type="journal article" date="2022" name="Plant J.">
        <title>Chromosome-level genome of Camellia lanceoleosa provides a valuable resource for understanding genome evolution and self-incompatibility.</title>
        <authorList>
            <person name="Gong W."/>
            <person name="Xiao S."/>
            <person name="Wang L."/>
            <person name="Liao Z."/>
            <person name="Chang Y."/>
            <person name="Mo W."/>
            <person name="Hu G."/>
            <person name="Li W."/>
            <person name="Zhao G."/>
            <person name="Zhu H."/>
            <person name="Hu X."/>
            <person name="Ji K."/>
            <person name="Xiang X."/>
            <person name="Song Q."/>
            <person name="Yuan D."/>
            <person name="Jin S."/>
            <person name="Zhang L."/>
        </authorList>
    </citation>
    <scope>NUCLEOTIDE SEQUENCE [LARGE SCALE GENOMIC DNA]</scope>
    <source>
        <strain evidence="1">SQ_2022a</strain>
    </source>
</reference>
<organism evidence="1 2">
    <name type="scientific">Camellia lanceoleosa</name>
    <dbReference type="NCBI Taxonomy" id="1840588"/>
    <lineage>
        <taxon>Eukaryota</taxon>
        <taxon>Viridiplantae</taxon>
        <taxon>Streptophyta</taxon>
        <taxon>Embryophyta</taxon>
        <taxon>Tracheophyta</taxon>
        <taxon>Spermatophyta</taxon>
        <taxon>Magnoliopsida</taxon>
        <taxon>eudicotyledons</taxon>
        <taxon>Gunneridae</taxon>
        <taxon>Pentapetalae</taxon>
        <taxon>asterids</taxon>
        <taxon>Ericales</taxon>
        <taxon>Theaceae</taxon>
        <taxon>Camellia</taxon>
    </lineage>
</organism>
<dbReference type="Proteomes" id="UP001060215">
    <property type="component" value="Chromosome 9"/>
</dbReference>
<name>A0ACC0GPB8_9ERIC</name>
<gene>
    <name evidence="1" type="ORF">LOK49_LG08G00715</name>
</gene>
<sequence>MFGDSLFFCLFSLGVGDSELYCSWVDGNCRGWFPSLVIAGLMGIVVGLVCGCCWFVAVVLVFWFPSGCCCLWLDAGLILFWAAGLICYGLVYLFPLESAVDSTAGMETAVMVFGEQNCTLLSLGLVSYQLSVLFVFD</sequence>
<evidence type="ECO:0000313" key="1">
    <source>
        <dbReference type="EMBL" id="KAI8002438.1"/>
    </source>
</evidence>